<keyword evidence="2" id="KW-0808">Transferase</keyword>
<proteinExistence type="inferred from homology"/>
<comment type="similarity">
    <text evidence="1">Belongs to the carbohydrate kinase PfkB family.</text>
</comment>
<evidence type="ECO:0000313" key="6">
    <source>
        <dbReference type="Proteomes" id="UP000007360"/>
    </source>
</evidence>
<dbReference type="InterPro" id="IPR011611">
    <property type="entry name" value="PfkB_dom"/>
</dbReference>
<dbReference type="CDD" id="cd01942">
    <property type="entry name" value="ribokinase_group_A"/>
    <property type="match status" value="1"/>
</dbReference>
<evidence type="ECO:0000256" key="1">
    <source>
        <dbReference type="ARBA" id="ARBA00010688"/>
    </source>
</evidence>
<evidence type="ECO:0000313" key="5">
    <source>
        <dbReference type="EMBL" id="EKF85090.1"/>
    </source>
</evidence>
<dbReference type="AlphaFoldDB" id="K2RQP6"/>
<dbReference type="OrthoDB" id="26949at2157"/>
<sequence>MTIGCDVISIILDAVGFGALNLDKLYRVNKIAGEDEEAYITNVHESCGGSAANTIIGLARLGLSTGFLGKVARDRPGQLLLENLENEGVDTGGVIKKSNGRSGTVQGFVDLEGQRALYVDPGVNDDIQSKEINLEYISNTRLIHLTSFVGKSIQVQKEFLESIPDSVTVSMDPGMIYAEKGIKTLEKLLERTDILLLNQKELEILMPHQEKEEEKMKALLDFGLEILVVKQGQNGCTVTDGDELYGLDAFNVNCQDTTGAGDAFNTGFLYGYLTGKSIKRSANMGNYVASYCVKMPGAISGLPFLSQIISKYPDKMH</sequence>
<evidence type="ECO:0000256" key="2">
    <source>
        <dbReference type="ARBA" id="ARBA00022679"/>
    </source>
</evidence>
<feature type="domain" description="Carbohydrate kinase PfkB" evidence="4">
    <location>
        <begin position="17"/>
        <end position="303"/>
    </location>
</feature>
<dbReference type="Pfam" id="PF00294">
    <property type="entry name" value="PfkB"/>
    <property type="match status" value="1"/>
</dbReference>
<dbReference type="SUPFAM" id="SSF53613">
    <property type="entry name" value="Ribokinase-like"/>
    <property type="match status" value="1"/>
</dbReference>
<dbReference type="PATRIC" id="fig|1204725.3.peg.2162"/>
<keyword evidence="6" id="KW-1185">Reference proteome</keyword>
<protein>
    <submittedName>
        <fullName evidence="5">PfkB domain-containing protein</fullName>
    </submittedName>
</protein>
<name>K2RQP6_METFP</name>
<dbReference type="GO" id="GO:0016301">
    <property type="term" value="F:kinase activity"/>
    <property type="evidence" value="ECO:0007669"/>
    <property type="project" value="UniProtKB-KW"/>
</dbReference>
<gene>
    <name evidence="5" type="ORF">A994_10744</name>
</gene>
<dbReference type="EMBL" id="AMPO01000010">
    <property type="protein sequence ID" value="EKF85090.1"/>
    <property type="molecule type" value="Genomic_DNA"/>
</dbReference>
<dbReference type="InterPro" id="IPR002139">
    <property type="entry name" value="Ribo/fructo_kinase"/>
</dbReference>
<dbReference type="PANTHER" id="PTHR10584:SF166">
    <property type="entry name" value="RIBOKINASE"/>
    <property type="match status" value="1"/>
</dbReference>
<dbReference type="PANTHER" id="PTHR10584">
    <property type="entry name" value="SUGAR KINASE"/>
    <property type="match status" value="1"/>
</dbReference>
<reference evidence="5 6" key="1">
    <citation type="journal article" date="2012" name="J. Bacteriol.">
        <title>Draft genome sequence of Methanobacterium formicicum DSM 3637, an archaebacterium isolated from the methane producer amoeba Pelomyxa palustris.</title>
        <authorList>
            <person name="Gutierrez G."/>
        </authorList>
    </citation>
    <scope>NUCLEOTIDE SEQUENCE [LARGE SCALE GENOMIC DNA]</scope>
    <source>
        <strain evidence="6">DSM 3637 / PP1</strain>
    </source>
</reference>
<evidence type="ECO:0000259" key="4">
    <source>
        <dbReference type="Pfam" id="PF00294"/>
    </source>
</evidence>
<keyword evidence="3" id="KW-0418">Kinase</keyword>
<organism evidence="5 6">
    <name type="scientific">Methanobacterium formicicum (strain DSM 3637 / PP1)</name>
    <dbReference type="NCBI Taxonomy" id="1204725"/>
    <lineage>
        <taxon>Archaea</taxon>
        <taxon>Methanobacteriati</taxon>
        <taxon>Methanobacteriota</taxon>
        <taxon>Methanomada group</taxon>
        <taxon>Methanobacteria</taxon>
        <taxon>Methanobacteriales</taxon>
        <taxon>Methanobacteriaceae</taxon>
        <taxon>Methanobacterium</taxon>
    </lineage>
</organism>
<accession>K2RQP6</accession>
<dbReference type="GO" id="GO:0006796">
    <property type="term" value="P:phosphate-containing compound metabolic process"/>
    <property type="evidence" value="ECO:0007669"/>
    <property type="project" value="UniProtKB-ARBA"/>
</dbReference>
<evidence type="ECO:0000256" key="3">
    <source>
        <dbReference type="ARBA" id="ARBA00022777"/>
    </source>
</evidence>
<dbReference type="PRINTS" id="PR00990">
    <property type="entry name" value="RIBOKINASE"/>
</dbReference>
<dbReference type="RefSeq" id="WP_004031612.1">
    <property type="nucleotide sequence ID" value="NZ_AMPO01000010.1"/>
</dbReference>
<dbReference type="Gene3D" id="3.40.1190.20">
    <property type="match status" value="1"/>
</dbReference>
<dbReference type="InterPro" id="IPR029056">
    <property type="entry name" value="Ribokinase-like"/>
</dbReference>
<comment type="caution">
    <text evidence="5">The sequence shown here is derived from an EMBL/GenBank/DDBJ whole genome shotgun (WGS) entry which is preliminary data.</text>
</comment>
<dbReference type="Proteomes" id="UP000007360">
    <property type="component" value="Unassembled WGS sequence"/>
</dbReference>